<sequence length="146" mass="16617">MLMTEETHLSLFQKLASVVAGIGIVVSTLVFDYTKWKKYGWLFFGLGCAFILYTQWFGIVVNGRTYLHIPGVAMSDMIITLPLFLLGWAGLLSNKKVNIYHVSILYVVSPVLFLNTASFVISVIYSVMVWNSHLERKRLLWLVPLI</sequence>
<evidence type="ECO:0000256" key="1">
    <source>
        <dbReference type="SAM" id="Phobius"/>
    </source>
</evidence>
<accession>A0A398BFP9</accession>
<feature type="transmembrane region" description="Helical" evidence="1">
    <location>
        <begin position="104"/>
        <end position="130"/>
    </location>
</feature>
<keyword evidence="1" id="KW-1133">Transmembrane helix</keyword>
<proteinExistence type="predicted"/>
<protein>
    <submittedName>
        <fullName evidence="2">Uncharacterized protein</fullName>
    </submittedName>
</protein>
<name>A0A398BFP9_9BACI</name>
<keyword evidence="3" id="KW-1185">Reference proteome</keyword>
<organism evidence="2 3">
    <name type="scientific">Peribacillus asahii</name>
    <dbReference type="NCBI Taxonomy" id="228899"/>
    <lineage>
        <taxon>Bacteria</taxon>
        <taxon>Bacillati</taxon>
        <taxon>Bacillota</taxon>
        <taxon>Bacilli</taxon>
        <taxon>Bacillales</taxon>
        <taxon>Bacillaceae</taxon>
        <taxon>Peribacillus</taxon>
    </lineage>
</organism>
<reference evidence="2 3" key="1">
    <citation type="submission" date="2018-08" db="EMBL/GenBank/DDBJ databases">
        <title>Bacillus jemisoniae sp. nov., Bacillus chryseoplanitiae sp. nov., Bacillus resnikiae sp. nov., and Bacillus frankliniae sp. nov., isolated from Viking spacecraft and associated surfaces.</title>
        <authorList>
            <person name="Seuylemezian A."/>
            <person name="Vaishampayan P."/>
        </authorList>
    </citation>
    <scope>NUCLEOTIDE SEQUENCE [LARGE SCALE GENOMIC DNA]</scope>
    <source>
        <strain evidence="2 3">MA001</strain>
    </source>
</reference>
<feature type="transmembrane region" description="Helical" evidence="1">
    <location>
        <begin position="41"/>
        <end position="61"/>
    </location>
</feature>
<evidence type="ECO:0000313" key="2">
    <source>
        <dbReference type="EMBL" id="RID86383.1"/>
    </source>
</evidence>
<keyword evidence="1" id="KW-0472">Membrane</keyword>
<dbReference type="EMBL" id="QWVS01000015">
    <property type="protein sequence ID" value="RID86383.1"/>
    <property type="molecule type" value="Genomic_DNA"/>
</dbReference>
<gene>
    <name evidence="2" type="ORF">D1953_08610</name>
</gene>
<dbReference type="AlphaFoldDB" id="A0A398BFP9"/>
<feature type="transmembrane region" description="Helical" evidence="1">
    <location>
        <begin position="67"/>
        <end position="92"/>
    </location>
</feature>
<comment type="caution">
    <text evidence="2">The sequence shown here is derived from an EMBL/GenBank/DDBJ whole genome shotgun (WGS) entry which is preliminary data.</text>
</comment>
<evidence type="ECO:0000313" key="3">
    <source>
        <dbReference type="Proteomes" id="UP000266016"/>
    </source>
</evidence>
<dbReference type="Proteomes" id="UP000266016">
    <property type="component" value="Unassembled WGS sequence"/>
</dbReference>
<keyword evidence="1" id="KW-0812">Transmembrane</keyword>
<feature type="transmembrane region" description="Helical" evidence="1">
    <location>
        <begin position="12"/>
        <end position="34"/>
    </location>
</feature>